<proteinExistence type="predicted"/>
<sequence length="366" mass="43350">MKKVWLLLVGAIVFIGLLTGCSNDKEEETKTDPNTVKVSKSIDDMVGNFAIRGKECKEVEDTLERGDCFQSVHSKYLSNWSIDKRKNHFYYPMLDETLEETILYYHVDESGGLGEMQTTAYYDDFIEEKSVEASQNGAERLESYWYIFANMIPSDYRKDVKSIVWTNSNEYGFKVRRDEDNIEEIYIGMGQGIPDYSPFFRSVLLHEFAHVLTLDESQVNIDREVYLSYLSDNQELIENASGECPTYFFWGCFNESSYLYHYYRAFWEDIIVDHEAVDWNSKEDYKEFFMKYEDHFFNSYQGIHLVEDFAEAFTAFVVMDPEELEGQTEVKYEKVKFFYEYDELVELRTEILENIYDLSVKDEKFY</sequence>
<comment type="caution">
    <text evidence="1">The sequence shown here is derived from an EMBL/GenBank/DDBJ whole genome shotgun (WGS) entry which is preliminary data.</text>
</comment>
<dbReference type="EMBL" id="BMEY01000035">
    <property type="protein sequence ID" value="GGA92771.1"/>
    <property type="molecule type" value="Genomic_DNA"/>
</dbReference>
<dbReference type="Proteomes" id="UP000613512">
    <property type="component" value="Unassembled WGS sequence"/>
</dbReference>
<accession>A0A916WEC8</accession>
<organism evidence="1 2">
    <name type="scientific">Ornithinibacillus halotolerans</name>
    <dbReference type="NCBI Taxonomy" id="1274357"/>
    <lineage>
        <taxon>Bacteria</taxon>
        <taxon>Bacillati</taxon>
        <taxon>Bacillota</taxon>
        <taxon>Bacilli</taxon>
        <taxon>Bacillales</taxon>
        <taxon>Bacillaceae</taxon>
        <taxon>Ornithinibacillus</taxon>
    </lineage>
</organism>
<keyword evidence="2" id="KW-1185">Reference proteome</keyword>
<evidence type="ECO:0008006" key="3">
    <source>
        <dbReference type="Google" id="ProtNLM"/>
    </source>
</evidence>
<evidence type="ECO:0000313" key="2">
    <source>
        <dbReference type="Proteomes" id="UP000613512"/>
    </source>
</evidence>
<dbReference type="RefSeq" id="WP_188386356.1">
    <property type="nucleotide sequence ID" value="NZ_BMEY01000035.1"/>
</dbReference>
<protein>
    <recommendedName>
        <fullName evidence="3">Lipoprotein</fullName>
    </recommendedName>
</protein>
<evidence type="ECO:0000313" key="1">
    <source>
        <dbReference type="EMBL" id="GGA92771.1"/>
    </source>
</evidence>
<name>A0A916WEC8_9BACI</name>
<reference evidence="1" key="2">
    <citation type="submission" date="2020-09" db="EMBL/GenBank/DDBJ databases">
        <authorList>
            <person name="Sun Q."/>
            <person name="Zhou Y."/>
        </authorList>
    </citation>
    <scope>NUCLEOTIDE SEQUENCE</scope>
    <source>
        <strain evidence="1">CGMCC 1.12408</strain>
    </source>
</reference>
<dbReference type="PROSITE" id="PS51257">
    <property type="entry name" value="PROKAR_LIPOPROTEIN"/>
    <property type="match status" value="1"/>
</dbReference>
<dbReference type="AlphaFoldDB" id="A0A916WEC8"/>
<gene>
    <name evidence="1" type="ORF">GCM10008025_38990</name>
</gene>
<reference evidence="1" key="1">
    <citation type="journal article" date="2014" name="Int. J. Syst. Evol. Microbiol.">
        <title>Complete genome sequence of Corynebacterium casei LMG S-19264T (=DSM 44701T), isolated from a smear-ripened cheese.</title>
        <authorList>
            <consortium name="US DOE Joint Genome Institute (JGI-PGF)"/>
            <person name="Walter F."/>
            <person name="Albersmeier A."/>
            <person name="Kalinowski J."/>
            <person name="Ruckert C."/>
        </authorList>
    </citation>
    <scope>NUCLEOTIDE SEQUENCE</scope>
    <source>
        <strain evidence="1">CGMCC 1.12408</strain>
    </source>
</reference>